<dbReference type="AlphaFoldDB" id="A0A4Q2EK42"/>
<accession>A0A4Q2EK42</accession>
<evidence type="ECO:0000256" key="1">
    <source>
        <dbReference type="SAM" id="Phobius"/>
    </source>
</evidence>
<evidence type="ECO:0000313" key="3">
    <source>
        <dbReference type="Proteomes" id="UP000290624"/>
    </source>
</evidence>
<proteinExistence type="predicted"/>
<keyword evidence="1" id="KW-0472">Membrane</keyword>
<gene>
    <name evidence="2" type="ORF">C1706_07270</name>
</gene>
<organism evidence="2 3">
    <name type="scientific">Propioniciclava flava</name>
    <dbReference type="NCBI Taxonomy" id="2072026"/>
    <lineage>
        <taxon>Bacteria</taxon>
        <taxon>Bacillati</taxon>
        <taxon>Actinomycetota</taxon>
        <taxon>Actinomycetes</taxon>
        <taxon>Propionibacteriales</taxon>
        <taxon>Propionibacteriaceae</taxon>
        <taxon>Propioniciclava</taxon>
    </lineage>
</organism>
<sequence>MPDVTVWLIGAYAVFLLAVAWGIDLLGKRSAERSASWRTGNFVYHSDNDAWKCHEDKWLWPASFDPDKRVIRYVGQHEICGRCPVKDACSPTPGPRELTRQLDPWPFSEAGRFQRGIALAVAVVAVALPAGALVGSHGPLDAVVLGTVIAVVLGAGVWPLARHLWRSPANFPEHLQREGMAETAAGHAAVVPLDAVGRLGRAGGVPDTARAAPALTDRYATRWASDRRRLPGED</sequence>
<feature type="transmembrane region" description="Helical" evidence="1">
    <location>
        <begin position="142"/>
        <end position="161"/>
    </location>
</feature>
<feature type="transmembrane region" description="Helical" evidence="1">
    <location>
        <begin position="6"/>
        <end position="26"/>
    </location>
</feature>
<feature type="transmembrane region" description="Helical" evidence="1">
    <location>
        <begin position="117"/>
        <end position="136"/>
    </location>
</feature>
<dbReference type="Proteomes" id="UP000290624">
    <property type="component" value="Unassembled WGS sequence"/>
</dbReference>
<name>A0A4Q2EK42_9ACTN</name>
<dbReference type="OrthoDB" id="119867at2"/>
<evidence type="ECO:0000313" key="2">
    <source>
        <dbReference type="EMBL" id="RXW32345.1"/>
    </source>
</evidence>
<dbReference type="EMBL" id="PPCV01000004">
    <property type="protein sequence ID" value="RXW32345.1"/>
    <property type="molecule type" value="Genomic_DNA"/>
</dbReference>
<keyword evidence="1" id="KW-0812">Transmembrane</keyword>
<protein>
    <submittedName>
        <fullName evidence="2">Uncharacterized protein</fullName>
    </submittedName>
</protein>
<comment type="caution">
    <text evidence="2">The sequence shown here is derived from an EMBL/GenBank/DDBJ whole genome shotgun (WGS) entry which is preliminary data.</text>
</comment>
<dbReference type="RefSeq" id="WP_129458567.1">
    <property type="nucleotide sequence ID" value="NZ_PPCV01000004.1"/>
</dbReference>
<reference evidence="2 3" key="1">
    <citation type="submission" date="2018-01" db="EMBL/GenBank/DDBJ databases">
        <title>Lactibacter flavus gen. nov., sp. nov., a novel bacterium of the family Propionibacteriaceae isolated from raw milk and dairy products.</title>
        <authorList>
            <person name="Wenning M."/>
            <person name="Breitenwieser F."/>
            <person name="Huptas C."/>
            <person name="von Neubeck M."/>
            <person name="Busse H.-J."/>
            <person name="Scherer S."/>
        </authorList>
    </citation>
    <scope>NUCLEOTIDE SEQUENCE [LARGE SCALE GENOMIC DNA]</scope>
    <source>
        <strain evidence="2 3">VG341</strain>
    </source>
</reference>
<keyword evidence="3" id="KW-1185">Reference proteome</keyword>
<keyword evidence="1" id="KW-1133">Transmembrane helix</keyword>